<dbReference type="InterPro" id="IPR011496">
    <property type="entry name" value="O-GlcNAcase_cat"/>
</dbReference>
<proteinExistence type="predicted"/>
<evidence type="ECO:0000256" key="9">
    <source>
        <dbReference type="SAM" id="MobiDB-lite"/>
    </source>
</evidence>
<feature type="compositionally biased region" description="Low complexity" evidence="9">
    <location>
        <begin position="711"/>
        <end position="720"/>
    </location>
</feature>
<dbReference type="InterPro" id="IPR035979">
    <property type="entry name" value="RBD_domain_sf"/>
</dbReference>
<dbReference type="Gene3D" id="1.20.58.240">
    <property type="entry name" value="STAT, domain 1"/>
    <property type="match status" value="1"/>
</dbReference>
<dbReference type="Gene3D" id="3.40.630.30">
    <property type="match status" value="1"/>
</dbReference>
<dbReference type="InterPro" id="IPR051822">
    <property type="entry name" value="Glycosyl_Hydrolase_84"/>
</dbReference>
<feature type="compositionally biased region" description="Polar residues" evidence="9">
    <location>
        <begin position="977"/>
        <end position="986"/>
    </location>
</feature>
<feature type="compositionally biased region" description="Polar residues" evidence="9">
    <location>
        <begin position="643"/>
        <end position="677"/>
    </location>
</feature>
<evidence type="ECO:0000256" key="8">
    <source>
        <dbReference type="PROSITE-ProRule" id="PRU00176"/>
    </source>
</evidence>
<dbReference type="PANTHER" id="PTHR13170:SF19">
    <property type="entry name" value="O-GLCNACASE-LIKE"/>
    <property type="match status" value="1"/>
</dbReference>
<dbReference type="GO" id="GO:0102571">
    <property type="term" value="F:[protein]-3-O-(N-acetyl-D-glucosaminyl)-L-serine/L-threonine O-N-acetyl-alpha-D-glucosaminase activity"/>
    <property type="evidence" value="ECO:0007669"/>
    <property type="project" value="UniProtKB-EC"/>
</dbReference>
<feature type="compositionally biased region" description="Polar residues" evidence="9">
    <location>
        <begin position="191"/>
        <end position="203"/>
    </location>
</feature>
<gene>
    <name evidence="12" type="ORF">COCON_G00035290</name>
</gene>
<evidence type="ECO:0000259" key="10">
    <source>
        <dbReference type="PROSITE" id="PS50102"/>
    </source>
</evidence>
<evidence type="ECO:0000256" key="7">
    <source>
        <dbReference type="ARBA" id="ARBA00076634"/>
    </source>
</evidence>
<dbReference type="Gene3D" id="3.30.70.330">
    <property type="match status" value="1"/>
</dbReference>
<reference evidence="12" key="1">
    <citation type="journal article" date="2023" name="Science">
        <title>Genome structures resolve the early diversification of teleost fishes.</title>
        <authorList>
            <person name="Parey E."/>
            <person name="Louis A."/>
            <person name="Montfort J."/>
            <person name="Bouchez O."/>
            <person name="Roques C."/>
            <person name="Iampietro C."/>
            <person name="Lluch J."/>
            <person name="Castinel A."/>
            <person name="Donnadieu C."/>
            <person name="Desvignes T."/>
            <person name="Floi Bucao C."/>
            <person name="Jouanno E."/>
            <person name="Wen M."/>
            <person name="Mejri S."/>
            <person name="Dirks R."/>
            <person name="Jansen H."/>
            <person name="Henkel C."/>
            <person name="Chen W.J."/>
            <person name="Zahm M."/>
            <person name="Cabau C."/>
            <person name="Klopp C."/>
            <person name="Thompson A.W."/>
            <person name="Robinson-Rechavi M."/>
            <person name="Braasch I."/>
            <person name="Lecointre G."/>
            <person name="Bobe J."/>
            <person name="Postlethwait J.H."/>
            <person name="Berthelot C."/>
            <person name="Roest Crollius H."/>
            <person name="Guiguen Y."/>
        </authorList>
    </citation>
    <scope>NUCLEOTIDE SEQUENCE</scope>
    <source>
        <strain evidence="12">Concon-B</strain>
    </source>
</reference>
<comment type="caution">
    <text evidence="12">The sequence shown here is derived from an EMBL/GenBank/DDBJ whole genome shotgun (WGS) entry which is preliminary data.</text>
</comment>
<feature type="region of interest" description="Disordered" evidence="9">
    <location>
        <begin position="977"/>
        <end position="1134"/>
    </location>
</feature>
<protein>
    <recommendedName>
        <fullName evidence="6">protein O-GlcNAcase</fullName>
        <ecNumber evidence="6">3.2.1.169</ecNumber>
    </recommendedName>
    <alternativeName>
        <fullName evidence="3">Beta-N-acetylhexosaminidase</fullName>
    </alternativeName>
    <alternativeName>
        <fullName evidence="7">Beta-hexosaminidase</fullName>
    </alternativeName>
</protein>
<keyword evidence="8" id="KW-0694">RNA-binding</keyword>
<evidence type="ECO:0000256" key="2">
    <source>
        <dbReference type="ARBA" id="ARBA00023295"/>
    </source>
</evidence>
<dbReference type="OrthoDB" id="9975416at2759"/>
<feature type="compositionally biased region" description="Basic and acidic residues" evidence="9">
    <location>
        <begin position="152"/>
        <end position="164"/>
    </location>
</feature>
<evidence type="ECO:0000256" key="6">
    <source>
        <dbReference type="ARBA" id="ARBA00066938"/>
    </source>
</evidence>
<evidence type="ECO:0000256" key="4">
    <source>
        <dbReference type="ARBA" id="ARBA00050933"/>
    </source>
</evidence>
<feature type="compositionally biased region" description="Basic residues" evidence="9">
    <location>
        <begin position="1023"/>
        <end position="1032"/>
    </location>
</feature>
<dbReference type="Proteomes" id="UP001152803">
    <property type="component" value="Unassembled WGS sequence"/>
</dbReference>
<dbReference type="EC" id="3.2.1.169" evidence="6"/>
<evidence type="ECO:0000256" key="5">
    <source>
        <dbReference type="ARBA" id="ARBA00052136"/>
    </source>
</evidence>
<dbReference type="InterPro" id="IPR012677">
    <property type="entry name" value="Nucleotide-bd_a/b_plait_sf"/>
</dbReference>
<dbReference type="Gene3D" id="3.20.20.80">
    <property type="entry name" value="Glycosidases"/>
    <property type="match status" value="1"/>
</dbReference>
<keyword evidence="1" id="KW-0378">Hydrolase</keyword>
<feature type="compositionally biased region" description="Pro residues" evidence="9">
    <location>
        <begin position="603"/>
        <end position="613"/>
    </location>
</feature>
<feature type="compositionally biased region" description="Basic and acidic residues" evidence="9">
    <location>
        <begin position="809"/>
        <end position="821"/>
    </location>
</feature>
<accession>A0A9Q1E029</accession>
<sequence>MAARWGVGEESLTTGNMEFFTTYSLEEGHLSGEGSGLTLDARLDSADGLEPFHSCLDPSILSIFEDSVTTGEARGRLEEESEATLLTALTEILDNVDDENLSPFDTLPDSELFSGQRGREPSPLRRLLTLARSPPGREPVRSPKSPTPTPAKLEKVSVEWDQKTRAPLRVPDVALQRSDGEEEEEEGAGSLTPSSEGPSSPDSTEAGGLLSLDQDGRCVAMSLSDLVKHMHTYCLEVSLETGEGDGLLPEGAIVLEVVDQGEEGEPVLAVTSSLGLMEALTANEEAMPQQEEEEEEEEEQVGGSSSSAKENRSLPAPVPEANDDENVSEERPRVEAFGKYPTGRKKKRKSDEGGGPVPEGRVLRSASLALVQGGPTVPQETGLKRKAMPGTKKKRVSFAPVLTSFLESPVDSGCGSESVEAPALEKQQPILEDCKLAPAPVPMLPEIDMQPCEAPSIQKEAPVSQPLEPNQVALSQPVDPEEVPVSQAVDPKPKPLSLQQYRLLRQQKKPAPVVKQEDQSTKWPSLPEPPTELLPIPCLVEPQPQLASKTTTPPTEPVWQPVGTEAPPTPQALLIPLASLGSASKAAATPAKPASVPKTPEVPQGPNPPPEPSAPLSQKLVEPSSCKPLEPSRRSPPPISERAQSNGNAPTQGVSHRQGNQEVKLQQPRPSTGTVQLSAVGVRHQAQHAPPLQASIQTPKLQAIPIPGTKAVPAQQTAAPAPSPTPAFGPSAPGRPQRAAQKRLSPVQMLMSGKRNPRASQDSTSEIGIEATDLTSLLEQFEETQAKEEQRVPVLCNRAAAVGSSSLERQPDKKPLERPRGPDLGSTAGLTPPATPPHQVWKPLTPVTLLGKAKQVEGAKPSPSKAAQDISPQLPTEGRAANRSPTSATTPFTPKPAALKEPSAFTDHDYCLPTEKKAAEPPEGQCHSGNPQPGPAIKATPRTMETQRVATVTLSNAMPVSAPAKFVSQPLDHRTLTGSVLLSPDSSPCRPEAAPALSVEQPKNQSGGALRYSESPTSPRGRERGRTRRQYRGRSSSSESSSSGSSSRSSSRSRSRSSSGSTSGSRSQSDSRSPPRKRFRSRCSESSSSGSSRSSSHSPPCHRYSYSSSRSRSWSRSRSRSCSPPDPRRQWWTGNRSPSYTRRYHYNPRECYQWQDVKDRKEKAIEERRVVYVGKIRGGMTRKELKERFSQYGEIEECTLHFRDFGDNYGFVTYYSTKDAFNAIENGSKLRQSDELPFDLCFGGRRQFCKSNYADLDSNRDYDPAPTKSKYEALDFDTLLKQAQKGLKSVPTTHCEYSTVKVQEFETMEAARREQAELSGTTGSRTFISGVVEGFYGRPWTMDQRKELFRKEQKWGLNTYLYAPKDDYKHRMFWREMYSPEEAEQLRTLIAAAKEHGVDFIYAISPGLDMTFTNPREVGTLKRKLDQVSGFGCRSFALLFDDIDAEMCAADRKVFSSCAHAQVSLTNEIFQHLGAPKTFLICPTDYCGAFCSPNVRESPYLRTIGNNLLPDIDVLWTGPKVVSNTIPVESIEEVSKVLKRAPVIWDNIHANDYDQKMIFLGPYKGRSTDLIPRLRGVLTNPNCEYEPNFVAIHTLATWCKSHKNGIRKDVVMAEGGSGREPGKEEAQEEELYSPRQALRLALTEWLEEFGEPCQYGKGAQEEPMDTDKMGNSEGGVAAMQTDEEAGPYRPGPEEQPLYTAEPLTLGDLALMADLFYLPYEHGPQAVAMLKELHWLRSNSGVLGQGPKDQEVVEWRSRAKMFEEMYEAVSKMYTRVCNSANRNLVYDLYPYILEIKSITSVAKEFVNWLGSQTKSPAQFLGGDQEPFSFKGGITGEFQRMVPNDGAHDLFPRPVPAPRTYSVRPYLPMDEAAVNKMIRDLHNEGAASPATPGHSYSMGDRLTEGALGFNPDHGFILEDGEGICGYALGAAHAKKVLEKDKTSRTPTTQMKHGKSDAEKGVTEGMMRNLPEAFLARFPSLIKAQIHTMVIDPSGAKRMMGCLLSSLKSSGSQGAFCAVKQSDTRMLDLYRALGRFEEVKVEGVQNDVIIMGRSL</sequence>
<dbReference type="EMBL" id="JAFJMO010000002">
    <property type="protein sequence ID" value="KAJ8284679.1"/>
    <property type="molecule type" value="Genomic_DNA"/>
</dbReference>
<organism evidence="12 13">
    <name type="scientific">Conger conger</name>
    <name type="common">Conger eel</name>
    <name type="synonym">Muraena conger</name>
    <dbReference type="NCBI Taxonomy" id="82655"/>
    <lineage>
        <taxon>Eukaryota</taxon>
        <taxon>Metazoa</taxon>
        <taxon>Chordata</taxon>
        <taxon>Craniata</taxon>
        <taxon>Vertebrata</taxon>
        <taxon>Euteleostomi</taxon>
        <taxon>Actinopterygii</taxon>
        <taxon>Neopterygii</taxon>
        <taxon>Teleostei</taxon>
        <taxon>Anguilliformes</taxon>
        <taxon>Congridae</taxon>
        <taxon>Conger</taxon>
    </lineage>
</organism>
<dbReference type="SUPFAM" id="SSF54928">
    <property type="entry name" value="RNA-binding domain, RBD"/>
    <property type="match status" value="1"/>
</dbReference>
<keyword evidence="13" id="KW-1185">Reference proteome</keyword>
<feature type="domain" description="RRM" evidence="10">
    <location>
        <begin position="1169"/>
        <end position="1243"/>
    </location>
</feature>
<feature type="domain" description="GH84" evidence="11">
    <location>
        <begin position="1327"/>
        <end position="1603"/>
    </location>
</feature>
<feature type="region of interest" description="Disordered" evidence="9">
    <location>
        <begin position="1613"/>
        <end position="1632"/>
    </location>
</feature>
<dbReference type="SMART" id="SM00360">
    <property type="entry name" value="RRM"/>
    <property type="match status" value="1"/>
</dbReference>
<dbReference type="SUPFAM" id="SSF51445">
    <property type="entry name" value="(Trans)glycosidases"/>
    <property type="match status" value="1"/>
</dbReference>
<dbReference type="InterPro" id="IPR017853">
    <property type="entry name" value="GH"/>
</dbReference>
<feature type="compositionally biased region" description="Low complexity" evidence="9">
    <location>
        <begin position="1033"/>
        <end position="1072"/>
    </location>
</feature>
<evidence type="ECO:0000313" key="12">
    <source>
        <dbReference type="EMBL" id="KAJ8284679.1"/>
    </source>
</evidence>
<name>A0A9Q1E029_CONCO</name>
<dbReference type="PROSITE" id="PS50102">
    <property type="entry name" value="RRM"/>
    <property type="match status" value="1"/>
</dbReference>
<dbReference type="Pfam" id="PF07555">
    <property type="entry name" value="NAGidase"/>
    <property type="match status" value="1"/>
</dbReference>
<keyword evidence="2" id="KW-0326">Glycosidase</keyword>
<feature type="compositionally biased region" description="Acidic residues" evidence="9">
    <location>
        <begin position="290"/>
        <end position="300"/>
    </location>
</feature>
<dbReference type="InterPro" id="IPR000504">
    <property type="entry name" value="RRM_dom"/>
</dbReference>
<dbReference type="FunFam" id="3.20.20.80:FF:000009">
    <property type="entry name" value="O-GlcNAcase BT_4395"/>
    <property type="match status" value="1"/>
</dbReference>
<evidence type="ECO:0000256" key="3">
    <source>
        <dbReference type="ARBA" id="ARBA00030512"/>
    </source>
</evidence>
<dbReference type="GO" id="GO:0016231">
    <property type="term" value="F:beta-N-acetylglucosaminidase activity"/>
    <property type="evidence" value="ECO:0007669"/>
    <property type="project" value="TreeGrafter"/>
</dbReference>
<dbReference type="GO" id="GO:0009100">
    <property type="term" value="P:glycoprotein metabolic process"/>
    <property type="evidence" value="ECO:0007669"/>
    <property type="project" value="TreeGrafter"/>
</dbReference>
<feature type="region of interest" description="Disordered" evidence="9">
    <location>
        <begin position="451"/>
        <end position="743"/>
    </location>
</feature>
<dbReference type="GO" id="GO:0003723">
    <property type="term" value="F:RNA binding"/>
    <property type="evidence" value="ECO:0007669"/>
    <property type="project" value="UniProtKB-UniRule"/>
</dbReference>
<feature type="compositionally biased region" description="Basic residues" evidence="9">
    <location>
        <begin position="384"/>
        <end position="393"/>
    </location>
</feature>
<evidence type="ECO:0000259" key="11">
    <source>
        <dbReference type="PROSITE" id="PS52009"/>
    </source>
</evidence>
<feature type="compositionally biased region" description="Polar residues" evidence="9">
    <location>
        <begin position="883"/>
        <end position="892"/>
    </location>
</feature>
<dbReference type="PROSITE" id="PS52009">
    <property type="entry name" value="GH84"/>
    <property type="match status" value="1"/>
</dbReference>
<feature type="region of interest" description="Disordered" evidence="9">
    <location>
        <begin position="916"/>
        <end position="945"/>
    </location>
</feature>
<comment type="catalytic activity">
    <reaction evidence="5">
        <text>3-O-(N-acetyl-beta-D-glucosaminyl)-L-threonyl-[protein] + H2O = L-threonyl-[protein] + N-acetyl-D-glucosamine</text>
        <dbReference type="Rhea" id="RHEA:48892"/>
        <dbReference type="Rhea" id="RHEA-COMP:11060"/>
        <dbReference type="Rhea" id="RHEA-COMP:12252"/>
        <dbReference type="ChEBI" id="CHEBI:15377"/>
        <dbReference type="ChEBI" id="CHEBI:30013"/>
        <dbReference type="ChEBI" id="CHEBI:90840"/>
        <dbReference type="ChEBI" id="CHEBI:506227"/>
        <dbReference type="EC" id="3.2.1.169"/>
    </reaction>
</comment>
<feature type="region of interest" description="Disordered" evidence="9">
    <location>
        <begin position="801"/>
        <end position="903"/>
    </location>
</feature>
<feature type="compositionally biased region" description="Low complexity" evidence="9">
    <location>
        <begin position="577"/>
        <end position="602"/>
    </location>
</feature>
<dbReference type="PANTHER" id="PTHR13170">
    <property type="entry name" value="O-GLCNACASE"/>
    <property type="match status" value="1"/>
</dbReference>
<dbReference type="Pfam" id="PF00076">
    <property type="entry name" value="RRM_1"/>
    <property type="match status" value="1"/>
</dbReference>
<feature type="compositionally biased region" description="Low complexity" evidence="9">
    <location>
        <begin position="1084"/>
        <end position="1112"/>
    </location>
</feature>
<feature type="region of interest" description="Disordered" evidence="9">
    <location>
        <begin position="98"/>
        <end position="210"/>
    </location>
</feature>
<feature type="region of interest" description="Disordered" evidence="9">
    <location>
        <begin position="1937"/>
        <end position="1956"/>
    </location>
</feature>
<feature type="region of interest" description="Disordered" evidence="9">
    <location>
        <begin position="284"/>
        <end position="393"/>
    </location>
</feature>
<evidence type="ECO:0000256" key="1">
    <source>
        <dbReference type="ARBA" id="ARBA00022801"/>
    </source>
</evidence>
<comment type="catalytic activity">
    <reaction evidence="4">
        <text>3-O-(N-acetyl-beta-D-glucosaminyl)-L-seryl-[protein] + H2O = N-acetyl-D-glucosamine + L-seryl-[protein]</text>
        <dbReference type="Rhea" id="RHEA:48876"/>
        <dbReference type="Rhea" id="RHEA-COMP:9863"/>
        <dbReference type="Rhea" id="RHEA-COMP:12251"/>
        <dbReference type="ChEBI" id="CHEBI:15377"/>
        <dbReference type="ChEBI" id="CHEBI:29999"/>
        <dbReference type="ChEBI" id="CHEBI:90838"/>
        <dbReference type="ChEBI" id="CHEBI:506227"/>
        <dbReference type="EC" id="3.2.1.169"/>
    </reaction>
</comment>
<evidence type="ECO:0000313" key="13">
    <source>
        <dbReference type="Proteomes" id="UP001152803"/>
    </source>
</evidence>